<reference evidence="2" key="2">
    <citation type="submission" date="2015-08" db="UniProtKB">
        <authorList>
            <consortium name="WormBaseParasite"/>
        </authorList>
    </citation>
    <scope>IDENTIFICATION</scope>
</reference>
<protein>
    <submittedName>
        <fullName evidence="2">RNase H domain-containing protein</fullName>
    </submittedName>
</protein>
<evidence type="ECO:0000313" key="2">
    <source>
        <dbReference type="WBParaSite" id="SVE_1251200.1"/>
    </source>
</evidence>
<accession>A0A0K0FRI2</accession>
<proteinExistence type="predicted"/>
<name>A0A0K0FRI2_STRVS</name>
<dbReference type="AlphaFoldDB" id="A0A0K0FRI2"/>
<dbReference type="Proteomes" id="UP000035680">
    <property type="component" value="Unassembled WGS sequence"/>
</dbReference>
<keyword evidence="1" id="KW-1185">Reference proteome</keyword>
<organism evidence="1 2">
    <name type="scientific">Strongyloides venezuelensis</name>
    <name type="common">Threadworm</name>
    <dbReference type="NCBI Taxonomy" id="75913"/>
    <lineage>
        <taxon>Eukaryota</taxon>
        <taxon>Metazoa</taxon>
        <taxon>Ecdysozoa</taxon>
        <taxon>Nematoda</taxon>
        <taxon>Chromadorea</taxon>
        <taxon>Rhabditida</taxon>
        <taxon>Tylenchina</taxon>
        <taxon>Panagrolaimomorpha</taxon>
        <taxon>Strongyloidoidea</taxon>
        <taxon>Strongyloididae</taxon>
        <taxon>Strongyloides</taxon>
    </lineage>
</organism>
<evidence type="ECO:0000313" key="1">
    <source>
        <dbReference type="Proteomes" id="UP000035680"/>
    </source>
</evidence>
<dbReference type="WBParaSite" id="SVE_1251200.1">
    <property type="protein sequence ID" value="SVE_1251200.1"/>
    <property type="gene ID" value="SVE_1251200"/>
</dbReference>
<reference evidence="1" key="1">
    <citation type="submission" date="2014-07" db="EMBL/GenBank/DDBJ databases">
        <authorList>
            <person name="Martin A.A"/>
            <person name="De Silva N."/>
        </authorList>
    </citation>
    <scope>NUCLEOTIDE SEQUENCE</scope>
</reference>
<sequence>MGIPALQKMLEIAATGKFRRTIVFTDYKNVVGALKLNWIANWDEKNYVGVKRPYLRKSIHYLPCTFYSKRLHCSSYTPSVLLELRTSCNSLLYFKKLVGNAQVIAKSYHKPLINMLTYDKESSSKFMKYINVINEFETVEVMFIEGKKYIPADFLFHIYIKKVMISNPVKDSSLDPNKMKGIFINIMIV</sequence>